<dbReference type="PANTHER" id="PTHR23504:SF15">
    <property type="entry name" value="MAJOR FACILITATOR SUPERFAMILY (MFS) PROFILE DOMAIN-CONTAINING PROTEIN"/>
    <property type="match status" value="1"/>
</dbReference>
<dbReference type="OrthoDB" id="419616at2759"/>
<keyword evidence="3 7" id="KW-0812">Transmembrane</keyword>
<feature type="compositionally biased region" description="Basic and acidic residues" evidence="6">
    <location>
        <begin position="525"/>
        <end position="536"/>
    </location>
</feature>
<dbReference type="InterPro" id="IPR020846">
    <property type="entry name" value="MFS_dom"/>
</dbReference>
<keyword evidence="2" id="KW-0813">Transport</keyword>
<evidence type="ECO:0000256" key="7">
    <source>
        <dbReference type="SAM" id="Phobius"/>
    </source>
</evidence>
<evidence type="ECO:0000256" key="3">
    <source>
        <dbReference type="ARBA" id="ARBA00022692"/>
    </source>
</evidence>
<feature type="transmembrane region" description="Helical" evidence="7">
    <location>
        <begin position="321"/>
        <end position="341"/>
    </location>
</feature>
<dbReference type="InterPro" id="IPR036259">
    <property type="entry name" value="MFS_trans_sf"/>
</dbReference>
<dbReference type="PROSITE" id="PS50850">
    <property type="entry name" value="MFS"/>
    <property type="match status" value="1"/>
</dbReference>
<evidence type="ECO:0000256" key="1">
    <source>
        <dbReference type="ARBA" id="ARBA00004141"/>
    </source>
</evidence>
<feature type="transmembrane region" description="Helical" evidence="7">
    <location>
        <begin position="210"/>
        <end position="234"/>
    </location>
</feature>
<evidence type="ECO:0000256" key="5">
    <source>
        <dbReference type="ARBA" id="ARBA00023136"/>
    </source>
</evidence>
<feature type="domain" description="Major facilitator superfamily (MFS) profile" evidence="8">
    <location>
        <begin position="39"/>
        <end position="497"/>
    </location>
</feature>
<keyword evidence="10" id="KW-1185">Reference proteome</keyword>
<dbReference type="GO" id="GO:0016020">
    <property type="term" value="C:membrane"/>
    <property type="evidence" value="ECO:0007669"/>
    <property type="project" value="UniProtKB-SubCell"/>
</dbReference>
<evidence type="ECO:0000313" key="9">
    <source>
        <dbReference type="EMBL" id="KZT54501.1"/>
    </source>
</evidence>
<evidence type="ECO:0000256" key="6">
    <source>
        <dbReference type="SAM" id="MobiDB-lite"/>
    </source>
</evidence>
<feature type="region of interest" description="Disordered" evidence="6">
    <location>
        <begin position="240"/>
        <end position="275"/>
    </location>
</feature>
<keyword evidence="4 7" id="KW-1133">Transmembrane helix</keyword>
<dbReference type="PANTHER" id="PTHR23504">
    <property type="entry name" value="MAJOR FACILITATOR SUPERFAMILY DOMAIN-CONTAINING PROTEIN 10"/>
    <property type="match status" value="1"/>
</dbReference>
<reference evidence="9 10" key="1">
    <citation type="journal article" date="2016" name="Mol. Biol. Evol.">
        <title>Comparative Genomics of Early-Diverging Mushroom-Forming Fungi Provides Insights into the Origins of Lignocellulose Decay Capabilities.</title>
        <authorList>
            <person name="Nagy L.G."/>
            <person name="Riley R."/>
            <person name="Tritt A."/>
            <person name="Adam C."/>
            <person name="Daum C."/>
            <person name="Floudas D."/>
            <person name="Sun H."/>
            <person name="Yadav J.S."/>
            <person name="Pangilinan J."/>
            <person name="Larsson K.H."/>
            <person name="Matsuura K."/>
            <person name="Barry K."/>
            <person name="Labutti K."/>
            <person name="Kuo R."/>
            <person name="Ohm R.A."/>
            <person name="Bhattacharya S.S."/>
            <person name="Shirouzu T."/>
            <person name="Yoshinaga Y."/>
            <person name="Martin F.M."/>
            <person name="Grigoriev I.V."/>
            <person name="Hibbett D.S."/>
        </authorList>
    </citation>
    <scope>NUCLEOTIDE SEQUENCE [LARGE SCALE GENOMIC DNA]</scope>
    <source>
        <strain evidence="9 10">HHB12733</strain>
    </source>
</reference>
<feature type="region of interest" description="Disordered" evidence="6">
    <location>
        <begin position="498"/>
        <end position="536"/>
    </location>
</feature>
<sequence length="536" mass="56444">MASRPTSSSAAPASPSPSPSTPLLPRPRTRPRTPLPVLQLSLLCLVRLAEPVAASQILPYINDLCLHFGYARSDTAVGFVSGAIEALFALLQLLTVYHYGRLSDALGRKPVLLLGLLGVTLSTLLFGLSTHLPLTLLARGLAGALSGNSAVVQTMMSDLTDESNESQAFPLYSLTWTLGSVLGPALGGALSRPAERFPHSPTFARPFWRAYPYFLPCLASACVSGLSIFTSLFLRQTRPRSARAANPPPSYRTLSEAPGPDGAERATRPPPTTRQILTSPGLPTVLTTAFLMMLTTQAWDVLFPLFAYTSVPSGGLSLSDAQIGACLASAGLAGTAIHLLVFPPLERTCGTRIYPWLLACPMAMYAGAPLLNAFLKRAGGGEGDGDGDGWERGQVPGWTFAGAALLLAMGRVAAMVYPLNMILVKRAAPSKAAMGATYGLAQMVTASARVVGPWGVSALFALSAEKRLLGGHLIWAAMAGTSAIAVLQSLRVERALREAERGKLGTPGPREGPGAGPGAGEEEEERRQRREAGRAR</sequence>
<dbReference type="Pfam" id="PF07690">
    <property type="entry name" value="MFS_1"/>
    <property type="match status" value="1"/>
</dbReference>
<evidence type="ECO:0000256" key="2">
    <source>
        <dbReference type="ARBA" id="ARBA00022448"/>
    </source>
</evidence>
<evidence type="ECO:0000256" key="4">
    <source>
        <dbReference type="ARBA" id="ARBA00022989"/>
    </source>
</evidence>
<feature type="transmembrane region" description="Helical" evidence="7">
    <location>
        <begin position="395"/>
        <end position="417"/>
    </location>
</feature>
<dbReference type="AlphaFoldDB" id="A0A165EBG8"/>
<evidence type="ECO:0000259" key="8">
    <source>
        <dbReference type="PROSITE" id="PS50850"/>
    </source>
</evidence>
<keyword evidence="5 7" id="KW-0472">Membrane</keyword>
<feature type="compositionally biased region" description="Pro residues" evidence="6">
    <location>
        <begin position="14"/>
        <end position="25"/>
    </location>
</feature>
<feature type="region of interest" description="Disordered" evidence="6">
    <location>
        <begin position="1"/>
        <end position="29"/>
    </location>
</feature>
<feature type="transmembrane region" description="Helical" evidence="7">
    <location>
        <begin position="78"/>
        <end position="99"/>
    </location>
</feature>
<dbReference type="InterPro" id="IPR011701">
    <property type="entry name" value="MFS"/>
</dbReference>
<accession>A0A165EBG8</accession>
<dbReference type="PRINTS" id="PR01035">
    <property type="entry name" value="TCRTETA"/>
</dbReference>
<dbReference type="Proteomes" id="UP000076842">
    <property type="component" value="Unassembled WGS sequence"/>
</dbReference>
<feature type="compositionally biased region" description="Low complexity" evidence="6">
    <location>
        <begin position="1"/>
        <end position="13"/>
    </location>
</feature>
<feature type="transmembrane region" description="Helical" evidence="7">
    <location>
        <begin position="353"/>
        <end position="375"/>
    </location>
</feature>
<dbReference type="Gene3D" id="1.20.1250.20">
    <property type="entry name" value="MFS general substrate transporter like domains"/>
    <property type="match status" value="1"/>
</dbReference>
<dbReference type="GO" id="GO:0022857">
    <property type="term" value="F:transmembrane transporter activity"/>
    <property type="evidence" value="ECO:0007669"/>
    <property type="project" value="InterPro"/>
</dbReference>
<evidence type="ECO:0000313" key="10">
    <source>
        <dbReference type="Proteomes" id="UP000076842"/>
    </source>
</evidence>
<gene>
    <name evidence="9" type="ORF">CALCODRAFT_519311</name>
</gene>
<organism evidence="9 10">
    <name type="scientific">Calocera cornea HHB12733</name>
    <dbReference type="NCBI Taxonomy" id="1353952"/>
    <lineage>
        <taxon>Eukaryota</taxon>
        <taxon>Fungi</taxon>
        <taxon>Dikarya</taxon>
        <taxon>Basidiomycota</taxon>
        <taxon>Agaricomycotina</taxon>
        <taxon>Dacrymycetes</taxon>
        <taxon>Dacrymycetales</taxon>
        <taxon>Dacrymycetaceae</taxon>
        <taxon>Calocera</taxon>
    </lineage>
</organism>
<dbReference type="InParanoid" id="A0A165EBG8"/>
<proteinExistence type="predicted"/>
<feature type="transmembrane region" description="Helical" evidence="7">
    <location>
        <begin position="284"/>
        <end position="309"/>
    </location>
</feature>
<dbReference type="InterPro" id="IPR001958">
    <property type="entry name" value="Tet-R_TetA/multi-R_MdtG-like"/>
</dbReference>
<comment type="subcellular location">
    <subcellularLocation>
        <location evidence="1">Membrane</location>
        <topology evidence="1">Multi-pass membrane protein</topology>
    </subcellularLocation>
</comment>
<dbReference type="SUPFAM" id="SSF103473">
    <property type="entry name" value="MFS general substrate transporter"/>
    <property type="match status" value="1"/>
</dbReference>
<name>A0A165EBG8_9BASI</name>
<feature type="transmembrane region" description="Helical" evidence="7">
    <location>
        <begin position="111"/>
        <end position="130"/>
    </location>
</feature>
<dbReference type="EMBL" id="KV424012">
    <property type="protein sequence ID" value="KZT54501.1"/>
    <property type="molecule type" value="Genomic_DNA"/>
</dbReference>
<protein>
    <submittedName>
        <fullName evidence="9">MFS general substrate transporter</fullName>
    </submittedName>
</protein>